<comment type="caution">
    <text evidence="1">The sequence shown here is derived from an EMBL/GenBank/DDBJ whole genome shotgun (WGS) entry which is preliminary data.</text>
</comment>
<evidence type="ECO:0000313" key="2">
    <source>
        <dbReference type="Proteomes" id="UP000708208"/>
    </source>
</evidence>
<protein>
    <submittedName>
        <fullName evidence="1">Uncharacterized protein</fullName>
    </submittedName>
</protein>
<accession>A0A8J2PTC2</accession>
<dbReference type="Proteomes" id="UP000708208">
    <property type="component" value="Unassembled WGS sequence"/>
</dbReference>
<organism evidence="1 2">
    <name type="scientific">Allacma fusca</name>
    <dbReference type="NCBI Taxonomy" id="39272"/>
    <lineage>
        <taxon>Eukaryota</taxon>
        <taxon>Metazoa</taxon>
        <taxon>Ecdysozoa</taxon>
        <taxon>Arthropoda</taxon>
        <taxon>Hexapoda</taxon>
        <taxon>Collembola</taxon>
        <taxon>Symphypleona</taxon>
        <taxon>Sminthuridae</taxon>
        <taxon>Allacma</taxon>
    </lineage>
</organism>
<dbReference type="AlphaFoldDB" id="A0A8J2PTC2"/>
<proteinExistence type="predicted"/>
<sequence length="39" mass="4560">FENLICKHRVNAVHFRYVTVDWGNVSTCRSGGSFRKDFL</sequence>
<evidence type="ECO:0000313" key="1">
    <source>
        <dbReference type="EMBL" id="CAG7822000.1"/>
    </source>
</evidence>
<keyword evidence="2" id="KW-1185">Reference proteome</keyword>
<name>A0A8J2PTC2_9HEXA</name>
<feature type="non-terminal residue" evidence="1">
    <location>
        <position position="1"/>
    </location>
</feature>
<dbReference type="EMBL" id="CAJVCH010525078">
    <property type="protein sequence ID" value="CAG7822000.1"/>
    <property type="molecule type" value="Genomic_DNA"/>
</dbReference>
<gene>
    <name evidence="1" type="ORF">AFUS01_LOCUS32299</name>
</gene>
<reference evidence="1" key="1">
    <citation type="submission" date="2021-06" db="EMBL/GenBank/DDBJ databases">
        <authorList>
            <person name="Hodson N. C."/>
            <person name="Mongue J. A."/>
            <person name="Jaron S. K."/>
        </authorList>
    </citation>
    <scope>NUCLEOTIDE SEQUENCE</scope>
</reference>